<name>A0A916W793_9BACT</name>
<dbReference type="EMBL" id="BMJB01000001">
    <property type="protein sequence ID" value="GGA73490.1"/>
    <property type="molecule type" value="Genomic_DNA"/>
</dbReference>
<evidence type="ECO:0000313" key="1">
    <source>
        <dbReference type="EMBL" id="GGA73490.1"/>
    </source>
</evidence>
<protein>
    <submittedName>
        <fullName evidence="1">Uncharacterized protein</fullName>
    </submittedName>
</protein>
<sequence length="85" mass="8714">MTAFCNDAALLLSEAKESVETVAKLLRAKADAIVVVSVISIEPHSCPHGVGIIAIMAALGLFSSVPAGSPCVARRYIDAPGLGHD</sequence>
<dbReference type="AlphaFoldDB" id="A0A916W793"/>
<comment type="caution">
    <text evidence="1">The sequence shown here is derived from an EMBL/GenBank/DDBJ whole genome shotgun (WGS) entry which is preliminary data.</text>
</comment>
<evidence type="ECO:0000313" key="2">
    <source>
        <dbReference type="Proteomes" id="UP000648801"/>
    </source>
</evidence>
<dbReference type="Proteomes" id="UP000648801">
    <property type="component" value="Unassembled WGS sequence"/>
</dbReference>
<gene>
    <name evidence="1" type="ORF">GCM10011507_26360</name>
</gene>
<proteinExistence type="predicted"/>
<reference evidence="1" key="1">
    <citation type="journal article" date="2014" name="Int. J. Syst. Evol. Microbiol.">
        <title>Complete genome sequence of Corynebacterium casei LMG S-19264T (=DSM 44701T), isolated from a smear-ripened cheese.</title>
        <authorList>
            <consortium name="US DOE Joint Genome Institute (JGI-PGF)"/>
            <person name="Walter F."/>
            <person name="Albersmeier A."/>
            <person name="Kalinowski J."/>
            <person name="Ruckert C."/>
        </authorList>
    </citation>
    <scope>NUCLEOTIDE SEQUENCE</scope>
    <source>
        <strain evidence="1">CGMCC 1.15447</strain>
    </source>
</reference>
<accession>A0A916W793</accession>
<organism evidence="1 2">
    <name type="scientific">Edaphobacter acidisoli</name>
    <dbReference type="NCBI Taxonomy" id="2040573"/>
    <lineage>
        <taxon>Bacteria</taxon>
        <taxon>Pseudomonadati</taxon>
        <taxon>Acidobacteriota</taxon>
        <taxon>Terriglobia</taxon>
        <taxon>Terriglobales</taxon>
        <taxon>Acidobacteriaceae</taxon>
        <taxon>Edaphobacter</taxon>
    </lineage>
</organism>
<reference evidence="1" key="2">
    <citation type="submission" date="2020-09" db="EMBL/GenBank/DDBJ databases">
        <authorList>
            <person name="Sun Q."/>
            <person name="Zhou Y."/>
        </authorList>
    </citation>
    <scope>NUCLEOTIDE SEQUENCE</scope>
    <source>
        <strain evidence="1">CGMCC 1.15447</strain>
    </source>
</reference>
<keyword evidence="2" id="KW-1185">Reference proteome</keyword>